<accession>L8HH67</accession>
<dbReference type="Proteomes" id="UP000011083">
    <property type="component" value="Unassembled WGS sequence"/>
</dbReference>
<reference evidence="8 9" key="1">
    <citation type="journal article" date="2013" name="Genome Biol.">
        <title>Genome of Acanthamoeba castellanii highlights extensive lateral gene transfer and early evolution of tyrosine kinase signaling.</title>
        <authorList>
            <person name="Clarke M."/>
            <person name="Lohan A.J."/>
            <person name="Liu B."/>
            <person name="Lagkouvardos I."/>
            <person name="Roy S."/>
            <person name="Zafar N."/>
            <person name="Bertelli C."/>
            <person name="Schilde C."/>
            <person name="Kianianmomeni A."/>
            <person name="Burglin T.R."/>
            <person name="Frech C."/>
            <person name="Turcotte B."/>
            <person name="Kopec K.O."/>
            <person name="Synnott J.M."/>
            <person name="Choo C."/>
            <person name="Paponov I."/>
            <person name="Finkler A."/>
            <person name="Soon Heng Tan C."/>
            <person name="Hutchins A.P."/>
            <person name="Weinmeier T."/>
            <person name="Rattei T."/>
            <person name="Chu J.S."/>
            <person name="Gimenez G."/>
            <person name="Irimia M."/>
            <person name="Rigden D.J."/>
            <person name="Fitzpatrick D.A."/>
            <person name="Lorenzo-Morales J."/>
            <person name="Bateman A."/>
            <person name="Chiu C.H."/>
            <person name="Tang P."/>
            <person name="Hegemann P."/>
            <person name="Fromm H."/>
            <person name="Raoult D."/>
            <person name="Greub G."/>
            <person name="Miranda-Saavedra D."/>
            <person name="Chen N."/>
            <person name="Nash P."/>
            <person name="Ginger M.L."/>
            <person name="Horn M."/>
            <person name="Schaap P."/>
            <person name="Caler L."/>
            <person name="Loftus B."/>
        </authorList>
    </citation>
    <scope>NUCLEOTIDE SEQUENCE [LARGE SCALE GENOMIC DNA]</scope>
    <source>
        <strain evidence="8 9">Neff</strain>
    </source>
</reference>
<dbReference type="InterPro" id="IPR015500">
    <property type="entry name" value="Peptidase_S8_subtilisin-rel"/>
</dbReference>
<dbReference type="OrthoDB" id="206201at2759"/>
<evidence type="ECO:0000256" key="2">
    <source>
        <dbReference type="ARBA" id="ARBA00022670"/>
    </source>
</evidence>
<dbReference type="RefSeq" id="XP_004355445.1">
    <property type="nucleotide sequence ID" value="XM_004355393.1"/>
</dbReference>
<dbReference type="PROSITE" id="PS00137">
    <property type="entry name" value="SUBTILASE_HIS"/>
    <property type="match status" value="1"/>
</dbReference>
<gene>
    <name evidence="8" type="ORF">ACA1_326080</name>
</gene>
<keyword evidence="3 5" id="KW-0378">Hydrolase</keyword>
<protein>
    <submittedName>
        <fullName evidence="8">Encystation-mediating serine proteinase</fullName>
    </submittedName>
</protein>
<dbReference type="GO" id="GO:0005615">
    <property type="term" value="C:extracellular space"/>
    <property type="evidence" value="ECO:0007669"/>
    <property type="project" value="TreeGrafter"/>
</dbReference>
<dbReference type="GO" id="GO:0006508">
    <property type="term" value="P:proteolysis"/>
    <property type="evidence" value="ECO:0007669"/>
    <property type="project" value="UniProtKB-KW"/>
</dbReference>
<keyword evidence="9" id="KW-1185">Reference proteome</keyword>
<dbReference type="EMBL" id="KB007813">
    <property type="protein sequence ID" value="ELR24515.1"/>
    <property type="molecule type" value="Genomic_DNA"/>
</dbReference>
<evidence type="ECO:0000256" key="3">
    <source>
        <dbReference type="ARBA" id="ARBA00022801"/>
    </source>
</evidence>
<dbReference type="KEGG" id="acan:ACA1_326080"/>
<dbReference type="InterPro" id="IPR023828">
    <property type="entry name" value="Peptidase_S8_Ser-AS"/>
</dbReference>
<dbReference type="PROSITE" id="PS00136">
    <property type="entry name" value="SUBTILASE_ASP"/>
    <property type="match status" value="1"/>
</dbReference>
<evidence type="ECO:0000259" key="7">
    <source>
        <dbReference type="Pfam" id="PF00082"/>
    </source>
</evidence>
<dbReference type="Gene3D" id="3.40.50.200">
    <property type="entry name" value="Peptidase S8/S53 domain"/>
    <property type="match status" value="1"/>
</dbReference>
<keyword evidence="4 5" id="KW-0720">Serine protease</keyword>
<feature type="active site" description="Charge relay system" evidence="5">
    <location>
        <position position="143"/>
    </location>
</feature>
<organism evidence="8 9">
    <name type="scientific">Acanthamoeba castellanii (strain ATCC 30010 / Neff)</name>
    <dbReference type="NCBI Taxonomy" id="1257118"/>
    <lineage>
        <taxon>Eukaryota</taxon>
        <taxon>Amoebozoa</taxon>
        <taxon>Discosea</taxon>
        <taxon>Longamoebia</taxon>
        <taxon>Centramoebida</taxon>
        <taxon>Acanthamoebidae</taxon>
        <taxon>Acanthamoeba</taxon>
    </lineage>
</organism>
<dbReference type="InterPro" id="IPR023827">
    <property type="entry name" value="Peptidase_S8_Asp-AS"/>
</dbReference>
<dbReference type="AlphaFoldDB" id="L8HH67"/>
<dbReference type="InterPro" id="IPR034193">
    <property type="entry name" value="PCSK9_ProteinaseK-like"/>
</dbReference>
<feature type="domain" description="Peptidase S8/S53" evidence="7">
    <location>
        <begin position="109"/>
        <end position="345"/>
    </location>
</feature>
<dbReference type="PROSITE" id="PS00138">
    <property type="entry name" value="SUBTILASE_SER"/>
    <property type="match status" value="1"/>
</dbReference>
<dbReference type="InterPro" id="IPR000209">
    <property type="entry name" value="Peptidase_S8/S53_dom"/>
</dbReference>
<keyword evidence="2 5" id="KW-0645">Protease</keyword>
<feature type="active site" description="Charge relay system" evidence="5">
    <location>
        <position position="312"/>
    </location>
</feature>
<dbReference type="VEuPathDB" id="AmoebaDB:ACA1_326080"/>
<dbReference type="PANTHER" id="PTHR43806">
    <property type="entry name" value="PEPTIDASE S8"/>
    <property type="match status" value="1"/>
</dbReference>
<dbReference type="GeneID" id="14925540"/>
<proteinExistence type="inferred from homology"/>
<dbReference type="PRINTS" id="PR00723">
    <property type="entry name" value="SUBTILISIN"/>
</dbReference>
<dbReference type="PROSITE" id="PS51892">
    <property type="entry name" value="SUBTILASE"/>
    <property type="match status" value="1"/>
</dbReference>
<dbReference type="InterPro" id="IPR036852">
    <property type="entry name" value="Peptidase_S8/S53_dom_sf"/>
</dbReference>
<dbReference type="SUPFAM" id="SSF52743">
    <property type="entry name" value="Subtilisin-like"/>
    <property type="match status" value="1"/>
</dbReference>
<evidence type="ECO:0000256" key="6">
    <source>
        <dbReference type="RuleBase" id="RU003355"/>
    </source>
</evidence>
<dbReference type="CDD" id="cd04077">
    <property type="entry name" value="Peptidases_S8_PCSK9_ProteinaseK_like"/>
    <property type="match status" value="1"/>
</dbReference>
<comment type="similarity">
    <text evidence="1 5 6">Belongs to the peptidase S8 family.</text>
</comment>
<feature type="active site" description="Charge relay system" evidence="5">
    <location>
        <position position="111"/>
    </location>
</feature>
<dbReference type="PANTHER" id="PTHR43806:SF11">
    <property type="entry name" value="CEREVISIN-RELATED"/>
    <property type="match status" value="1"/>
</dbReference>
<dbReference type="GO" id="GO:0004252">
    <property type="term" value="F:serine-type endopeptidase activity"/>
    <property type="evidence" value="ECO:0007669"/>
    <property type="project" value="UniProtKB-UniRule"/>
</dbReference>
<evidence type="ECO:0000256" key="4">
    <source>
        <dbReference type="ARBA" id="ARBA00022825"/>
    </source>
</evidence>
<name>L8HH67_ACACF</name>
<dbReference type="InterPro" id="IPR050131">
    <property type="entry name" value="Peptidase_S8_subtilisin-like"/>
</dbReference>
<dbReference type="FunFam" id="3.40.50.200:FF:000014">
    <property type="entry name" value="Proteinase K"/>
    <property type="match status" value="1"/>
</dbReference>
<evidence type="ECO:0000313" key="8">
    <source>
        <dbReference type="EMBL" id="ELR24515.1"/>
    </source>
</evidence>
<sequence>MKVKDAISSMVERLQALGDSSTLIETFVIGDTFKAAHVNLSYPGLLSVMTHPLVRLVSENGVVTIGHESACHEQKDVIWNLDRINTRAIDLVDDNYHYSWAGEGVDSYVIDTGVQTTHVEFGERAEWGDNFSGDGEDRDCNGHGTHVAGTIAGELYGVAKRTNIIAVKVLACSGSGTNAGVIAGVQYTVNQAHSRKRPSVANMSLGGGRSTPVNEAVNAAVKEGVAMVVAAGNSRADACSFSPASADLALTVASTEIAAVDSSEEQEDKRSSFSNFGACVDIAAPGSLIKAAWIDKEGIAPNHVYNVISGTSMASPHVAGVAAVLLSAQPELKPADLAARLVADANLGMVDFDCNGNEACEKTPNVLLHTNTCA</sequence>
<evidence type="ECO:0000313" key="9">
    <source>
        <dbReference type="Proteomes" id="UP000011083"/>
    </source>
</evidence>
<evidence type="ECO:0000256" key="1">
    <source>
        <dbReference type="ARBA" id="ARBA00011073"/>
    </source>
</evidence>
<dbReference type="InterPro" id="IPR022398">
    <property type="entry name" value="Peptidase_S8_His-AS"/>
</dbReference>
<dbReference type="Pfam" id="PF00082">
    <property type="entry name" value="Peptidase_S8"/>
    <property type="match status" value="1"/>
</dbReference>
<evidence type="ECO:0000256" key="5">
    <source>
        <dbReference type="PROSITE-ProRule" id="PRU01240"/>
    </source>
</evidence>
<dbReference type="OMA" id="MGAYMIG"/>